<feature type="compositionally biased region" description="Basic and acidic residues" evidence="1">
    <location>
        <begin position="80"/>
        <end position="89"/>
    </location>
</feature>
<dbReference type="AlphaFoldDB" id="A0A1E4RW72"/>
<dbReference type="RefSeq" id="XP_020068566.1">
    <property type="nucleotide sequence ID" value="XM_020213846.1"/>
</dbReference>
<feature type="region of interest" description="Disordered" evidence="1">
    <location>
        <begin position="1"/>
        <end position="108"/>
    </location>
</feature>
<organism evidence="2 3">
    <name type="scientific">Cyberlindnera jadinii (strain ATCC 18201 / CBS 1600 / BCRC 20928 / JCM 3617 / NBRC 0987 / NRRL Y-1542)</name>
    <name type="common">Torula yeast</name>
    <name type="synonym">Candida utilis</name>
    <dbReference type="NCBI Taxonomy" id="983966"/>
    <lineage>
        <taxon>Eukaryota</taxon>
        <taxon>Fungi</taxon>
        <taxon>Dikarya</taxon>
        <taxon>Ascomycota</taxon>
        <taxon>Saccharomycotina</taxon>
        <taxon>Saccharomycetes</taxon>
        <taxon>Phaffomycetales</taxon>
        <taxon>Phaffomycetaceae</taxon>
        <taxon>Cyberlindnera</taxon>
    </lineage>
</organism>
<reference evidence="2 3" key="1">
    <citation type="journal article" date="2016" name="Proc. Natl. Acad. Sci. U.S.A.">
        <title>Comparative genomics of biotechnologically important yeasts.</title>
        <authorList>
            <person name="Riley R."/>
            <person name="Haridas S."/>
            <person name="Wolfe K.H."/>
            <person name="Lopes M.R."/>
            <person name="Hittinger C.T."/>
            <person name="Goeker M."/>
            <person name="Salamov A.A."/>
            <person name="Wisecaver J.H."/>
            <person name="Long T.M."/>
            <person name="Calvey C.H."/>
            <person name="Aerts A.L."/>
            <person name="Barry K.W."/>
            <person name="Choi C."/>
            <person name="Clum A."/>
            <person name="Coughlan A.Y."/>
            <person name="Deshpande S."/>
            <person name="Douglass A.P."/>
            <person name="Hanson S.J."/>
            <person name="Klenk H.-P."/>
            <person name="LaButti K.M."/>
            <person name="Lapidus A."/>
            <person name="Lindquist E.A."/>
            <person name="Lipzen A.M."/>
            <person name="Meier-Kolthoff J.P."/>
            <person name="Ohm R.A."/>
            <person name="Otillar R.P."/>
            <person name="Pangilinan J.L."/>
            <person name="Peng Y."/>
            <person name="Rokas A."/>
            <person name="Rosa C.A."/>
            <person name="Scheuner C."/>
            <person name="Sibirny A.A."/>
            <person name="Slot J.C."/>
            <person name="Stielow J.B."/>
            <person name="Sun H."/>
            <person name="Kurtzman C.P."/>
            <person name="Blackwell M."/>
            <person name="Grigoriev I.V."/>
            <person name="Jeffries T.W."/>
        </authorList>
    </citation>
    <scope>NUCLEOTIDE SEQUENCE [LARGE SCALE GENOMIC DNA]</scope>
    <source>
        <strain evidence="3">ATCC 18201 / CBS 1600 / BCRC 20928 / JCM 3617 / NBRC 0987 / NRRL Y-1542</strain>
    </source>
</reference>
<name>A0A1E4RW72_CYBJN</name>
<gene>
    <name evidence="2" type="ORF">CYBJADRAFT_164326</name>
</gene>
<protein>
    <submittedName>
        <fullName evidence="2">Uncharacterized protein</fullName>
    </submittedName>
</protein>
<proteinExistence type="predicted"/>
<evidence type="ECO:0000313" key="2">
    <source>
        <dbReference type="EMBL" id="ODV71527.1"/>
    </source>
</evidence>
<feature type="compositionally biased region" description="Basic and acidic residues" evidence="1">
    <location>
        <begin position="1"/>
        <end position="21"/>
    </location>
</feature>
<dbReference type="GeneID" id="30988242"/>
<keyword evidence="3" id="KW-1185">Reference proteome</keyword>
<dbReference type="Proteomes" id="UP000094389">
    <property type="component" value="Unassembled WGS sequence"/>
</dbReference>
<evidence type="ECO:0000313" key="3">
    <source>
        <dbReference type="Proteomes" id="UP000094389"/>
    </source>
</evidence>
<accession>A0A1E4RW72</accession>
<feature type="compositionally biased region" description="Low complexity" evidence="1">
    <location>
        <begin position="42"/>
        <end position="54"/>
    </location>
</feature>
<sequence length="569" mass="64880">MKAESPDERLGAISDYREGHPNSHRLLNKRSISINRPKVIISSGYPESSSSLKSTRSGYHGTHSQSRKTEPLKRHHPSPNHHEKEDHGSKGLALQSNSDSQRSLKHRKTHRVKVIPFKNVVLGEHQDKHVNMYVLDCVSNADFEELNREFEEQIINFYKLREGQYLVVVEMVNSYSDTQCASLLERYGFESYVSSRFYVHDPMKFYAKIDRQFMKYACRPVKWDYLFSSLGPNFSTSLENEELCIRGGSTSFVCGLKATLPYAIRNGKCYIDCDITKDFEKHNGRVKRAIRSNTCLLEDSDTTVKKATCLSETANRYERNKAHAIDDIDHDDGHSDGGTKTYNVNNGIDDHHCNGVMGYDNDSSDQTANKSRPVIRQVISDDDAVVVDDVVDNVDHNDDHNVEVVTPHLKNRARKPNLSSHIPISVPKGMISPFQDYTRTVSIKTIAAHNLSTEDIPSHYIFIDYEMPNGTEQRRTSKNFTPSVDELCGAFSHKLQSIGSRYLKIRVNGQFPQRVCFLMKSKTDIIKAWKDMHSHIYENGVVLLTLCDEQVAQNFCYNGKPWSCVEEIE</sequence>
<evidence type="ECO:0000256" key="1">
    <source>
        <dbReference type="SAM" id="MobiDB-lite"/>
    </source>
</evidence>
<dbReference type="EMBL" id="KV453940">
    <property type="protein sequence ID" value="ODV71527.1"/>
    <property type="molecule type" value="Genomic_DNA"/>
</dbReference>